<feature type="compositionally biased region" description="Basic residues" evidence="1">
    <location>
        <begin position="13"/>
        <end position="23"/>
    </location>
</feature>
<gene>
    <name evidence="3" type="ORF">FHS28_000608</name>
</gene>
<dbReference type="SMART" id="SM00869">
    <property type="entry name" value="Autotransporter"/>
    <property type="match status" value="1"/>
</dbReference>
<dbReference type="Pfam" id="PF03797">
    <property type="entry name" value="Autotransporter"/>
    <property type="match status" value="1"/>
</dbReference>
<sequence>MDNDLPFNDPATRSRRVTRTRSSRKADVPATHRARLAPTGQPLLAGRLVVEVTGRSQSDRPVSGWVLLSFSLARCLVLTGALEGDAQDIPLRSGVKQVSTALTRRVRWVIRRLNGGLVTLTALSVRSGHTLYRSLPIPEDRFRAMMRPGCVSGSPFEAVSSDTVFYGRAPVQLCADFQQDQQHQRVLQEIARRPAAATRDGLTLSGRRSSAGRLVRQTPSRSAAPRHRRSVRARELQRSAISLSVCAAMATTAPAQYAHAAAYPSPLTRTGTAETALGATVDALGRQVYTLQRGDNLFAASGPWSSVGGVKLNGATTQVVLQVTAPALQQAGAQVAALNAATARAPASNRVMGANRDAGGSSGAGGAGGASSATASSSTGGTNTIGKSGKSVTSRTAASNAANAANTATATNGKANGSGVGNGVSNGAAVDEASETLAFVAPSRSPLQSEGGRIGLNGQELRPAAPNHWAAMDGSTQTPADFGATDGLSAASLGLSGTPGAASVSPTEVVLTAGEALDAMRNLVLRTSTWNAGSVSNSASRADESARHVWATPMASRDRTDTTDGRQYRQNVTAVNIGGDWQVGQTGTGAVRAGVSLTQGHVDDAYARGNGIANLTAVNSHVSVRTKSGAYVAASVGAGSVRAVYDATSLDQTVSSGKFRMSTATASLEGGRPFELSRGLTLEPSASVVGAVMLKDSHATSSGVLIETRRTSFGQAKAGLTLRHSGMDDTLTHQVYARAAAIRGFGKNPAVQATKDGDVIGSQAVVGQHTGHEGVVGAALGVGHRKALAVSVEAGHQKITGATSGWSGMVNVSFRW</sequence>
<feature type="region of interest" description="Disordered" evidence="1">
    <location>
        <begin position="1"/>
        <end position="31"/>
    </location>
</feature>
<feature type="region of interest" description="Disordered" evidence="1">
    <location>
        <begin position="344"/>
        <end position="392"/>
    </location>
</feature>
<comment type="caution">
    <text evidence="3">The sequence shown here is derived from an EMBL/GenBank/DDBJ whole genome shotgun (WGS) entry which is preliminary data.</text>
</comment>
<name>A0ABR6GPY4_9BURK</name>
<reference evidence="3 4" key="1">
    <citation type="submission" date="2020-08" db="EMBL/GenBank/DDBJ databases">
        <title>Genomic Encyclopedia of Type Strains, Phase III (KMG-III): the genomes of soil and plant-associated and newly described type strains.</title>
        <authorList>
            <person name="Whitman W."/>
        </authorList>
    </citation>
    <scope>NUCLEOTIDE SEQUENCE [LARGE SCALE GENOMIC DNA]</scope>
    <source>
        <strain evidence="3 4">CECT 7247</strain>
    </source>
</reference>
<dbReference type="EMBL" id="JACHXO010000001">
    <property type="protein sequence ID" value="MBB3193243.1"/>
    <property type="molecule type" value="Genomic_DNA"/>
</dbReference>
<proteinExistence type="predicted"/>
<organism evidence="3 4">
    <name type="scientific">Roseateles terrae</name>
    <dbReference type="NCBI Taxonomy" id="431060"/>
    <lineage>
        <taxon>Bacteria</taxon>
        <taxon>Pseudomonadati</taxon>
        <taxon>Pseudomonadota</taxon>
        <taxon>Betaproteobacteria</taxon>
        <taxon>Burkholderiales</taxon>
        <taxon>Sphaerotilaceae</taxon>
        <taxon>Roseateles</taxon>
    </lineage>
</organism>
<protein>
    <recommendedName>
        <fullName evidence="2">Autotransporter domain-containing protein</fullName>
    </recommendedName>
</protein>
<feature type="compositionally biased region" description="Low complexity" evidence="1">
    <location>
        <begin position="370"/>
        <end position="392"/>
    </location>
</feature>
<dbReference type="Proteomes" id="UP000574369">
    <property type="component" value="Unassembled WGS sequence"/>
</dbReference>
<dbReference type="RefSeq" id="WP_184294075.1">
    <property type="nucleotide sequence ID" value="NZ_JACHXO010000001.1"/>
</dbReference>
<evidence type="ECO:0000256" key="1">
    <source>
        <dbReference type="SAM" id="MobiDB-lite"/>
    </source>
</evidence>
<accession>A0ABR6GPY4</accession>
<feature type="compositionally biased region" description="Gly residues" evidence="1">
    <location>
        <begin position="360"/>
        <end position="369"/>
    </location>
</feature>
<evidence type="ECO:0000259" key="2">
    <source>
        <dbReference type="PROSITE" id="PS51208"/>
    </source>
</evidence>
<evidence type="ECO:0000313" key="3">
    <source>
        <dbReference type="EMBL" id="MBB3193243.1"/>
    </source>
</evidence>
<feature type="domain" description="Autotransporter" evidence="2">
    <location>
        <begin position="542"/>
        <end position="816"/>
    </location>
</feature>
<dbReference type="SUPFAM" id="SSF103515">
    <property type="entry name" value="Autotransporter"/>
    <property type="match status" value="1"/>
</dbReference>
<dbReference type="Gene3D" id="2.40.128.130">
    <property type="entry name" value="Autotransporter beta-domain"/>
    <property type="match status" value="1"/>
</dbReference>
<dbReference type="InterPro" id="IPR036709">
    <property type="entry name" value="Autotransporte_beta_dom_sf"/>
</dbReference>
<dbReference type="PROSITE" id="PS51208">
    <property type="entry name" value="AUTOTRANSPORTER"/>
    <property type="match status" value="1"/>
</dbReference>
<keyword evidence="4" id="KW-1185">Reference proteome</keyword>
<dbReference type="InterPro" id="IPR005546">
    <property type="entry name" value="Autotransporte_beta"/>
</dbReference>
<evidence type="ECO:0000313" key="4">
    <source>
        <dbReference type="Proteomes" id="UP000574369"/>
    </source>
</evidence>
<feature type="region of interest" description="Disordered" evidence="1">
    <location>
        <begin position="198"/>
        <end position="233"/>
    </location>
</feature>